<evidence type="ECO:0000256" key="6">
    <source>
        <dbReference type="ARBA" id="ARBA00022824"/>
    </source>
</evidence>
<evidence type="ECO:0000313" key="14">
    <source>
        <dbReference type="Proteomes" id="UP000012174"/>
    </source>
</evidence>
<feature type="domain" description="CAAX prenyl protease 2/Lysostaphin resistance protein A-like" evidence="12">
    <location>
        <begin position="151"/>
        <end position="258"/>
    </location>
</feature>
<evidence type="ECO:0000256" key="2">
    <source>
        <dbReference type="ARBA" id="ARBA00006897"/>
    </source>
</evidence>
<keyword evidence="6" id="KW-0256">Endoplasmic reticulum</keyword>
<proteinExistence type="inferred from homology"/>
<comment type="catalytic activity">
    <reaction evidence="9">
        <text>Hydrolyzes the peptide bond -P2-(S-farnesyl or geranylgeranyl)C-P1'-P2'-P3'-COOH where P1' and P2' are amino acids with aliphatic sidechains and P3' is any C-terminal residue.</text>
        <dbReference type="EC" id="3.4.26.1"/>
    </reaction>
</comment>
<keyword evidence="3 13" id="KW-0645">Protease</keyword>
<dbReference type="OrthoDB" id="271604at2759"/>
<evidence type="ECO:0000313" key="13">
    <source>
        <dbReference type="EMBL" id="EMR68079.1"/>
    </source>
</evidence>
<dbReference type="InterPro" id="IPR039731">
    <property type="entry name" value="Rce1"/>
</dbReference>
<dbReference type="eggNOG" id="KOG4130">
    <property type="taxonomic scope" value="Eukaryota"/>
</dbReference>
<feature type="transmembrane region" description="Helical" evidence="11">
    <location>
        <begin position="288"/>
        <end position="307"/>
    </location>
</feature>
<evidence type="ECO:0000256" key="4">
    <source>
        <dbReference type="ARBA" id="ARBA00022692"/>
    </source>
</evidence>
<evidence type="ECO:0000256" key="8">
    <source>
        <dbReference type="ARBA" id="ARBA00023136"/>
    </source>
</evidence>
<dbReference type="PANTHER" id="PTHR13046">
    <property type="entry name" value="PROTEASE U48 CAAX PRENYL PROTEASE RCE1"/>
    <property type="match status" value="1"/>
</dbReference>
<keyword evidence="8 11" id="KW-0472">Membrane</keyword>
<evidence type="ECO:0000256" key="3">
    <source>
        <dbReference type="ARBA" id="ARBA00022670"/>
    </source>
</evidence>
<dbReference type="GO" id="GO:0071586">
    <property type="term" value="P:CAAX-box protein processing"/>
    <property type="evidence" value="ECO:0007669"/>
    <property type="project" value="InterPro"/>
</dbReference>
<evidence type="ECO:0000256" key="11">
    <source>
        <dbReference type="SAM" id="Phobius"/>
    </source>
</evidence>
<sequence>MPSITGFLHHYFGKEEAKPPPPISTGTASALLVIYTFFYVAPFYLSATTRPSQTLSRDAPSVIRARIASVSLTCAVCSTITLLILTTGAGATYGEVVLSMGWWPVGLGETAKSLLLTATLFSGPLYETLIVHGGWRDWLRLQPVYELFSEWTTWRNIVAGPFTEEVLFRSASVPLMLAAETSVTKTIFLSPVIFGLAHFHHFYEFRITHSHVPVATGLLRSLLQFSYTSLFGAYATFLFLRTGSLLAIFAVHAFCNCMGFPRFWGRVEPEVREDFPKKGNSAAVKKPSVLWTVVYYALLIIGAVSWWRNLGPLTESSNALVSIDI</sequence>
<dbReference type="KEGG" id="ela:UCREL1_4904"/>
<evidence type="ECO:0000256" key="7">
    <source>
        <dbReference type="ARBA" id="ARBA00022989"/>
    </source>
</evidence>
<evidence type="ECO:0000256" key="5">
    <source>
        <dbReference type="ARBA" id="ARBA00022801"/>
    </source>
</evidence>
<dbReference type="Proteomes" id="UP000012174">
    <property type="component" value="Unassembled WGS sequence"/>
</dbReference>
<dbReference type="GO" id="GO:0004222">
    <property type="term" value="F:metalloendopeptidase activity"/>
    <property type="evidence" value="ECO:0007669"/>
    <property type="project" value="InterPro"/>
</dbReference>
<keyword evidence="14" id="KW-1185">Reference proteome</keyword>
<dbReference type="Pfam" id="PF02517">
    <property type="entry name" value="Rce1-like"/>
    <property type="match status" value="1"/>
</dbReference>
<protein>
    <recommendedName>
        <fullName evidence="10">intramembrane prenyl-peptidase Rce1</fullName>
        <ecNumber evidence="10">3.4.26.1</ecNumber>
    </recommendedName>
</protein>
<dbReference type="HOGENOM" id="CLU_049909_1_1_1"/>
<gene>
    <name evidence="13" type="ORF">UCREL1_4904</name>
</gene>
<comment type="similarity">
    <text evidence="2">Belongs to the peptidase U48 family.</text>
</comment>
<evidence type="ECO:0000259" key="12">
    <source>
        <dbReference type="Pfam" id="PF02517"/>
    </source>
</evidence>
<feature type="transmembrane region" description="Helical" evidence="11">
    <location>
        <begin position="28"/>
        <end position="47"/>
    </location>
</feature>
<name>M7SNU7_EUTLA</name>
<dbReference type="EMBL" id="KB706307">
    <property type="protein sequence ID" value="EMR68079.1"/>
    <property type="molecule type" value="Genomic_DNA"/>
</dbReference>
<reference evidence="14" key="1">
    <citation type="journal article" date="2013" name="Genome Announc.">
        <title>Draft genome sequence of the grapevine dieback fungus Eutypa lata UCR-EL1.</title>
        <authorList>
            <person name="Blanco-Ulate B."/>
            <person name="Rolshausen P.E."/>
            <person name="Cantu D."/>
        </authorList>
    </citation>
    <scope>NUCLEOTIDE SEQUENCE [LARGE SCALE GENOMIC DNA]</scope>
    <source>
        <strain evidence="14">UCR-EL1</strain>
    </source>
</reference>
<keyword evidence="5" id="KW-0378">Hydrolase</keyword>
<dbReference type="PANTHER" id="PTHR13046:SF0">
    <property type="entry name" value="CAAX PRENYL PROTEASE 2"/>
    <property type="match status" value="1"/>
</dbReference>
<dbReference type="EC" id="3.4.26.1" evidence="10"/>
<dbReference type="OMA" id="HSFCNWC"/>
<comment type="subcellular location">
    <subcellularLocation>
        <location evidence="1">Endoplasmic reticulum membrane</location>
        <topology evidence="1">Multi-pass membrane protein</topology>
    </subcellularLocation>
</comment>
<dbReference type="GO" id="GO:0005789">
    <property type="term" value="C:endoplasmic reticulum membrane"/>
    <property type="evidence" value="ECO:0007669"/>
    <property type="project" value="UniProtKB-SubCell"/>
</dbReference>
<organism evidence="13 14">
    <name type="scientific">Eutypa lata (strain UCR-EL1)</name>
    <name type="common">Grapevine dieback disease fungus</name>
    <name type="synonym">Eutypa armeniacae</name>
    <dbReference type="NCBI Taxonomy" id="1287681"/>
    <lineage>
        <taxon>Eukaryota</taxon>
        <taxon>Fungi</taxon>
        <taxon>Dikarya</taxon>
        <taxon>Ascomycota</taxon>
        <taxon>Pezizomycotina</taxon>
        <taxon>Sordariomycetes</taxon>
        <taxon>Xylariomycetidae</taxon>
        <taxon>Xylariales</taxon>
        <taxon>Diatrypaceae</taxon>
        <taxon>Eutypa</taxon>
    </lineage>
</organism>
<evidence type="ECO:0000256" key="1">
    <source>
        <dbReference type="ARBA" id="ARBA00004477"/>
    </source>
</evidence>
<dbReference type="STRING" id="1287681.M7SNU7"/>
<feature type="transmembrane region" description="Helical" evidence="11">
    <location>
        <begin position="67"/>
        <end position="93"/>
    </location>
</feature>
<dbReference type="InterPro" id="IPR003675">
    <property type="entry name" value="Rce1/LyrA-like_dom"/>
</dbReference>
<keyword evidence="4 11" id="KW-0812">Transmembrane</keyword>
<keyword evidence="7 11" id="KW-1133">Transmembrane helix</keyword>
<evidence type="ECO:0000256" key="10">
    <source>
        <dbReference type="ARBA" id="ARBA00049729"/>
    </source>
</evidence>
<accession>M7SNU7</accession>
<dbReference type="AlphaFoldDB" id="M7SNU7"/>
<evidence type="ECO:0000256" key="9">
    <source>
        <dbReference type="ARBA" id="ARBA00047280"/>
    </source>
</evidence>